<evidence type="ECO:0000313" key="4">
    <source>
        <dbReference type="Proteomes" id="UP001152649"/>
    </source>
</evidence>
<reference evidence="3" key="1">
    <citation type="submission" date="2021-07" db="EMBL/GenBank/DDBJ databases">
        <authorList>
            <person name="Branca A.L. A."/>
        </authorList>
    </citation>
    <scope>NUCLEOTIDE SEQUENCE</scope>
</reference>
<evidence type="ECO:0000256" key="1">
    <source>
        <dbReference type="ARBA" id="ARBA00023242"/>
    </source>
</evidence>
<dbReference type="InterPro" id="IPR050987">
    <property type="entry name" value="AtrR-like"/>
</dbReference>
<dbReference type="EMBL" id="CAJVPG010000455">
    <property type="protein sequence ID" value="CAG8427418.1"/>
    <property type="molecule type" value="Genomic_DNA"/>
</dbReference>
<keyword evidence="4" id="KW-1185">Reference proteome</keyword>
<dbReference type="Proteomes" id="UP001152649">
    <property type="component" value="Unassembled WGS sequence"/>
</dbReference>
<gene>
    <name evidence="3" type="ORF">PSALAMII_LOCUS10596</name>
</gene>
<comment type="caution">
    <text evidence="3">The sequence shown here is derived from an EMBL/GenBank/DDBJ whole genome shotgun (WGS) entry which is preliminary data.</text>
</comment>
<dbReference type="GO" id="GO:0008270">
    <property type="term" value="F:zinc ion binding"/>
    <property type="evidence" value="ECO:0007669"/>
    <property type="project" value="InterPro"/>
</dbReference>
<dbReference type="GO" id="GO:0003677">
    <property type="term" value="F:DNA binding"/>
    <property type="evidence" value="ECO:0007669"/>
    <property type="project" value="InterPro"/>
</dbReference>
<feature type="domain" description="Xylanolytic transcriptional activator regulatory" evidence="2">
    <location>
        <begin position="113"/>
        <end position="184"/>
    </location>
</feature>
<keyword evidence="1" id="KW-0539">Nucleus</keyword>
<protein>
    <recommendedName>
        <fullName evidence="2">Xylanolytic transcriptional activator regulatory domain-containing protein</fullName>
    </recommendedName>
</protein>
<dbReference type="SMART" id="SM00906">
    <property type="entry name" value="Fungal_trans"/>
    <property type="match status" value="1"/>
</dbReference>
<dbReference type="InterPro" id="IPR007219">
    <property type="entry name" value="XnlR_reg_dom"/>
</dbReference>
<evidence type="ECO:0000259" key="2">
    <source>
        <dbReference type="SMART" id="SM00906"/>
    </source>
</evidence>
<dbReference type="Pfam" id="PF04082">
    <property type="entry name" value="Fungal_trans"/>
    <property type="match status" value="1"/>
</dbReference>
<dbReference type="PANTHER" id="PTHR46910:SF1">
    <property type="entry name" value="MISCELLANEOUS ZN(II)2CYS6 TRANSCRIPTION FACTOR (EUROFUNG)-RELATED"/>
    <property type="match status" value="1"/>
</dbReference>
<dbReference type="PANTHER" id="PTHR46910">
    <property type="entry name" value="TRANSCRIPTION FACTOR PDR1"/>
    <property type="match status" value="1"/>
</dbReference>
<dbReference type="CDD" id="cd12148">
    <property type="entry name" value="fungal_TF_MHR"/>
    <property type="match status" value="1"/>
</dbReference>
<dbReference type="GO" id="GO:0003700">
    <property type="term" value="F:DNA-binding transcription factor activity"/>
    <property type="evidence" value="ECO:0007669"/>
    <property type="project" value="InterPro"/>
</dbReference>
<proteinExistence type="predicted"/>
<evidence type="ECO:0000313" key="3">
    <source>
        <dbReference type="EMBL" id="CAG8427418.1"/>
    </source>
</evidence>
<dbReference type="GO" id="GO:0006351">
    <property type="term" value="P:DNA-templated transcription"/>
    <property type="evidence" value="ECO:0007669"/>
    <property type="project" value="InterPro"/>
</dbReference>
<dbReference type="OrthoDB" id="5376052at2759"/>
<organism evidence="3 4">
    <name type="scientific">Penicillium salamii</name>
    <dbReference type="NCBI Taxonomy" id="1612424"/>
    <lineage>
        <taxon>Eukaryota</taxon>
        <taxon>Fungi</taxon>
        <taxon>Dikarya</taxon>
        <taxon>Ascomycota</taxon>
        <taxon>Pezizomycotina</taxon>
        <taxon>Eurotiomycetes</taxon>
        <taxon>Eurotiomycetidae</taxon>
        <taxon>Eurotiales</taxon>
        <taxon>Aspergillaceae</taxon>
        <taxon>Penicillium</taxon>
    </lineage>
</organism>
<name>A0A9W4K424_9EURO</name>
<dbReference type="AlphaFoldDB" id="A0A9W4K424"/>
<accession>A0A9W4K424</accession>
<sequence length="323" mass="37237">MEKQGLVWADHLASDTMERFSLAIMSNTVHGQVALQYKLCLFSKATTFISRWLRVCLADQMSDYLDKSRKIYAAATLECLRRIDFTRSPNLQMLQALLAGAAVVQLHGDTTRSWFLVSLASRAIVALGYHKMMTFDPESDEENEIRRCLYYCYYMDKTLSMLLLRSPSLPQLPFNPADLVYTDPQLPISLHVKILVKLARVQDVALSLVLKDPRPQVLTTKEYMLENIQTELKSIGDEIQQLRYPPSREPSIMIEWDTVDFTFFSIATTVLRLDSSSLHDKTRREKCLRYARKALHSMQACQKHICSTSSITPDYLFWYVAFH</sequence>